<evidence type="ECO:0008006" key="4">
    <source>
        <dbReference type="Google" id="ProtNLM"/>
    </source>
</evidence>
<feature type="transmembrane region" description="Helical" evidence="1">
    <location>
        <begin position="210"/>
        <end position="235"/>
    </location>
</feature>
<keyword evidence="1" id="KW-1133">Transmembrane helix</keyword>
<keyword evidence="1" id="KW-0812">Transmembrane</keyword>
<accession>A0A5N6S4D2</accession>
<dbReference type="EMBL" id="QDAG01000003">
    <property type="protein sequence ID" value="KAE8129187.1"/>
    <property type="molecule type" value="Genomic_DNA"/>
</dbReference>
<feature type="transmembrane region" description="Helical" evidence="1">
    <location>
        <begin position="20"/>
        <end position="42"/>
    </location>
</feature>
<evidence type="ECO:0000313" key="2">
    <source>
        <dbReference type="EMBL" id="KAE8129187.1"/>
    </source>
</evidence>
<evidence type="ECO:0000256" key="1">
    <source>
        <dbReference type="SAM" id="Phobius"/>
    </source>
</evidence>
<feature type="transmembrane region" description="Helical" evidence="1">
    <location>
        <begin position="247"/>
        <end position="270"/>
    </location>
</feature>
<comment type="caution">
    <text evidence="2">The sequence shown here is derived from an EMBL/GenBank/DDBJ whole genome shotgun (WGS) entry which is preliminary data.</text>
</comment>
<feature type="transmembrane region" description="Helical" evidence="1">
    <location>
        <begin position="71"/>
        <end position="89"/>
    </location>
</feature>
<dbReference type="AlphaFoldDB" id="A0A5N6S4D2"/>
<organism evidence="2 3">
    <name type="scientific">Bifidobacterium tibiigranuli</name>
    <dbReference type="NCBI Taxonomy" id="2172043"/>
    <lineage>
        <taxon>Bacteria</taxon>
        <taxon>Bacillati</taxon>
        <taxon>Actinomycetota</taxon>
        <taxon>Actinomycetes</taxon>
        <taxon>Bifidobacteriales</taxon>
        <taxon>Bifidobacteriaceae</taxon>
        <taxon>Bifidobacterium</taxon>
    </lineage>
</organism>
<sequence length="275" mass="28333">MSDDFAGDSRPGSAAPSATVMMVVQLAAYAIFALACAAGWLWGISENVVTVLALAALLAFVVAWPLRSDTVARVVAAIVGVASIVAAALPADILGSSGECIIIPETSLQASSTGTCAADGALALLGTAISHWASTALVLLALLIIGGFLRQMLREQRTELVRSLSSFVLGGVTAVAAGAWVVTARVMRALHDADALNVSAPLFASSSSTWYALGGLLIVVAVMVALAIVSCRWWRELQLGLNSSVRAAWLGFVLMPVLIFGLAAFAYAFALVAMV</sequence>
<feature type="transmembrane region" description="Helical" evidence="1">
    <location>
        <begin position="129"/>
        <end position="149"/>
    </location>
</feature>
<keyword evidence="3" id="KW-1185">Reference proteome</keyword>
<reference evidence="2 3" key="1">
    <citation type="submission" date="2018-04" db="EMBL/GenBank/DDBJ databases">
        <authorList>
            <person name="Eckel V.P."/>
            <person name="Vogel R.F."/>
        </authorList>
    </citation>
    <scope>NUCLEOTIDE SEQUENCE [LARGE SCALE GENOMIC DNA]</scope>
    <source>
        <strain evidence="3">TMW 2.1764</strain>
    </source>
</reference>
<feature type="transmembrane region" description="Helical" evidence="1">
    <location>
        <begin position="161"/>
        <end position="182"/>
    </location>
</feature>
<evidence type="ECO:0000313" key="3">
    <source>
        <dbReference type="Proteomes" id="UP000325415"/>
    </source>
</evidence>
<feature type="transmembrane region" description="Helical" evidence="1">
    <location>
        <begin position="48"/>
        <end position="66"/>
    </location>
</feature>
<protein>
    <recommendedName>
        <fullName evidence="4">Beta-carotene 15,15'-monooxygenase</fullName>
    </recommendedName>
</protein>
<keyword evidence="1" id="KW-0472">Membrane</keyword>
<name>A0A5N6S4D2_9BIFI</name>
<proteinExistence type="predicted"/>
<dbReference type="Proteomes" id="UP000325415">
    <property type="component" value="Unassembled WGS sequence"/>
</dbReference>
<dbReference type="GeneID" id="78126793"/>
<dbReference type="RefSeq" id="WP_152580392.1">
    <property type="nucleotide sequence ID" value="NZ_JAKVIV010000007.1"/>
</dbReference>
<gene>
    <name evidence="2" type="ORF">DDE84_03680</name>
</gene>